<name>B9L6H4_NAUPA</name>
<dbReference type="RefSeq" id="WP_015902791.1">
    <property type="nucleotide sequence ID" value="NC_012115.1"/>
</dbReference>
<dbReference type="OrthoDB" id="9833476at2"/>
<evidence type="ECO:0000313" key="2">
    <source>
        <dbReference type="EMBL" id="ACM93739.1"/>
    </source>
</evidence>
<dbReference type="HOGENOM" id="CLU_1747675_0_0_7"/>
<keyword evidence="1" id="KW-0472">Membrane</keyword>
<dbReference type="STRING" id="598659.NAMH_1574"/>
<reference evidence="2 3" key="1">
    <citation type="journal article" date="2009" name="PLoS Genet.">
        <title>Adaptations to submarine hydrothermal environments exemplified by the genome of Nautilia profundicola.</title>
        <authorList>
            <person name="Campbell B.J."/>
            <person name="Smith J.L."/>
            <person name="Hanson T.E."/>
            <person name="Klotz M.G."/>
            <person name="Stein L.Y."/>
            <person name="Lee C.K."/>
            <person name="Wu D."/>
            <person name="Robinson J.M."/>
            <person name="Khouri H.M."/>
            <person name="Eisen J.A."/>
            <person name="Cary S.C."/>
        </authorList>
    </citation>
    <scope>NUCLEOTIDE SEQUENCE [LARGE SCALE GENOMIC DNA]</scope>
    <source>
        <strain evidence="3">ATCC BAA-1463 / DSM 18972 / AmH</strain>
    </source>
</reference>
<dbReference type="EMBL" id="CP001279">
    <property type="protein sequence ID" value="ACM93739.1"/>
    <property type="molecule type" value="Genomic_DNA"/>
</dbReference>
<evidence type="ECO:0000256" key="1">
    <source>
        <dbReference type="SAM" id="Phobius"/>
    </source>
</evidence>
<feature type="transmembrane region" description="Helical" evidence="1">
    <location>
        <begin position="36"/>
        <end position="58"/>
    </location>
</feature>
<sequence length="149" mass="17657">MQKMIFYIVSAIGFFFPYVLKFLISSPNESIKIFAIYCLGKFNLIYFAVVIVFFFMGLMNKYKFLRIAQIIFVTIYIGYVLVSYLILTKMNVQNYIKGHNLDAKLMKITELKKHPNFKIYFKEGQWAAVKILPETKKELPFNYKKDRAQ</sequence>
<keyword evidence="3" id="KW-1185">Reference proteome</keyword>
<evidence type="ECO:0000313" key="3">
    <source>
        <dbReference type="Proteomes" id="UP000000448"/>
    </source>
</evidence>
<protein>
    <submittedName>
        <fullName evidence="2">Uncharacterized protein</fullName>
    </submittedName>
</protein>
<keyword evidence="1" id="KW-0812">Transmembrane</keyword>
<keyword evidence="1" id="KW-1133">Transmembrane helix</keyword>
<gene>
    <name evidence="2" type="ordered locus">NAMH_1574</name>
</gene>
<proteinExistence type="predicted"/>
<dbReference type="KEGG" id="nam:NAMH_1574"/>
<dbReference type="Proteomes" id="UP000000448">
    <property type="component" value="Chromosome"/>
</dbReference>
<dbReference type="AlphaFoldDB" id="B9L6H4"/>
<feature type="transmembrane region" description="Helical" evidence="1">
    <location>
        <begin position="6"/>
        <end position="24"/>
    </location>
</feature>
<feature type="transmembrane region" description="Helical" evidence="1">
    <location>
        <begin position="64"/>
        <end position="87"/>
    </location>
</feature>
<organism evidence="2 3">
    <name type="scientific">Nautilia profundicola (strain ATCC BAA-1463 / DSM 18972 / AmH)</name>
    <dbReference type="NCBI Taxonomy" id="598659"/>
    <lineage>
        <taxon>Bacteria</taxon>
        <taxon>Pseudomonadati</taxon>
        <taxon>Campylobacterota</taxon>
        <taxon>Epsilonproteobacteria</taxon>
        <taxon>Nautiliales</taxon>
        <taxon>Nautiliaceae</taxon>
        <taxon>Nautilia</taxon>
    </lineage>
</organism>
<accession>B9L6H4</accession>